<dbReference type="EMBL" id="NEVH01026392">
    <property type="protein sequence ID" value="PNF14311.1"/>
    <property type="molecule type" value="Genomic_DNA"/>
</dbReference>
<gene>
    <name evidence="1" type="ORF">B7P43_G06783</name>
</gene>
<dbReference type="PANTHER" id="PTHR47027">
    <property type="entry name" value="REVERSE TRANSCRIPTASE DOMAIN-CONTAINING PROTEIN"/>
    <property type="match status" value="1"/>
</dbReference>
<evidence type="ECO:0000313" key="1">
    <source>
        <dbReference type="EMBL" id="PNF14311.1"/>
    </source>
</evidence>
<dbReference type="Proteomes" id="UP000235965">
    <property type="component" value="Unassembled WGS sequence"/>
</dbReference>
<reference evidence="1 2" key="1">
    <citation type="submission" date="2017-12" db="EMBL/GenBank/DDBJ databases">
        <title>Hemimetabolous genomes reveal molecular basis of termite eusociality.</title>
        <authorList>
            <person name="Harrison M.C."/>
            <person name="Jongepier E."/>
            <person name="Robertson H.M."/>
            <person name="Arning N."/>
            <person name="Bitard-Feildel T."/>
            <person name="Chao H."/>
            <person name="Childers C.P."/>
            <person name="Dinh H."/>
            <person name="Doddapaneni H."/>
            <person name="Dugan S."/>
            <person name="Gowin J."/>
            <person name="Greiner C."/>
            <person name="Han Y."/>
            <person name="Hu H."/>
            <person name="Hughes D.S.T."/>
            <person name="Huylmans A.-K."/>
            <person name="Kemena C."/>
            <person name="Kremer L.P.M."/>
            <person name="Lee S.L."/>
            <person name="Lopez-Ezquerra A."/>
            <person name="Mallet L."/>
            <person name="Monroy-Kuhn J.M."/>
            <person name="Moser A."/>
            <person name="Murali S.C."/>
            <person name="Muzny D.M."/>
            <person name="Otani S."/>
            <person name="Piulachs M.-D."/>
            <person name="Poelchau M."/>
            <person name="Qu J."/>
            <person name="Schaub F."/>
            <person name="Wada-Katsumata A."/>
            <person name="Worley K.C."/>
            <person name="Xie Q."/>
            <person name="Ylla G."/>
            <person name="Poulsen M."/>
            <person name="Gibbs R.A."/>
            <person name="Schal C."/>
            <person name="Richards S."/>
            <person name="Belles X."/>
            <person name="Korb J."/>
            <person name="Bornberg-Bauer E."/>
        </authorList>
    </citation>
    <scope>NUCLEOTIDE SEQUENCE [LARGE SCALE GENOMIC DNA]</scope>
    <source>
        <tissue evidence="1">Whole body</tissue>
    </source>
</reference>
<keyword evidence="2" id="KW-1185">Reference proteome</keyword>
<protein>
    <recommendedName>
        <fullName evidence="3">Reverse transcriptase domain-containing protein</fullName>
    </recommendedName>
</protein>
<dbReference type="PANTHER" id="PTHR47027:SF20">
    <property type="entry name" value="REVERSE TRANSCRIPTASE-LIKE PROTEIN WITH RNA-DIRECTED DNA POLYMERASE DOMAIN"/>
    <property type="match status" value="1"/>
</dbReference>
<dbReference type="STRING" id="105785.A0A2J7PDA7"/>
<organism evidence="1 2">
    <name type="scientific">Cryptotermes secundus</name>
    <dbReference type="NCBI Taxonomy" id="105785"/>
    <lineage>
        <taxon>Eukaryota</taxon>
        <taxon>Metazoa</taxon>
        <taxon>Ecdysozoa</taxon>
        <taxon>Arthropoda</taxon>
        <taxon>Hexapoda</taxon>
        <taxon>Insecta</taxon>
        <taxon>Pterygota</taxon>
        <taxon>Neoptera</taxon>
        <taxon>Polyneoptera</taxon>
        <taxon>Dictyoptera</taxon>
        <taxon>Blattodea</taxon>
        <taxon>Blattoidea</taxon>
        <taxon>Termitoidae</taxon>
        <taxon>Kalotermitidae</taxon>
        <taxon>Cryptotermitinae</taxon>
        <taxon>Cryptotermes</taxon>
    </lineage>
</organism>
<dbReference type="AlphaFoldDB" id="A0A2J7PDA7"/>
<sequence>FRYLGTTITDRNLIQEEIKGRFNSGNACYYSVQKHLSSRLMSKNIKIRIYKTIILSLVLYRCETWSLTLREEHRLRVFENRVLRRIFGPKRDELTGGWRKLRNEELHSLYSSPSIIRMMTSSRMRWAGHVAKMAEKRNAYRILVGKPEEKRPQGRPRCRWVDSIRMDLREIEWDGMDWIDLAQDRDQWNALVNTVMNLRVP</sequence>
<dbReference type="InParanoid" id="A0A2J7PDA7"/>
<evidence type="ECO:0008006" key="3">
    <source>
        <dbReference type="Google" id="ProtNLM"/>
    </source>
</evidence>
<proteinExistence type="predicted"/>
<accession>A0A2J7PDA7</accession>
<feature type="non-terminal residue" evidence="1">
    <location>
        <position position="1"/>
    </location>
</feature>
<evidence type="ECO:0000313" key="2">
    <source>
        <dbReference type="Proteomes" id="UP000235965"/>
    </source>
</evidence>
<comment type="caution">
    <text evidence="1">The sequence shown here is derived from an EMBL/GenBank/DDBJ whole genome shotgun (WGS) entry which is preliminary data.</text>
</comment>
<name>A0A2J7PDA7_9NEOP</name>